<keyword evidence="1" id="KW-0812">Transmembrane</keyword>
<dbReference type="RefSeq" id="WP_344587898.1">
    <property type="nucleotide sequence ID" value="NZ_BAAARW010000005.1"/>
</dbReference>
<reference evidence="3" key="1">
    <citation type="journal article" date="2019" name="Int. J. Syst. Evol. Microbiol.">
        <title>The Global Catalogue of Microorganisms (GCM) 10K type strain sequencing project: providing services to taxonomists for standard genome sequencing and annotation.</title>
        <authorList>
            <consortium name="The Broad Institute Genomics Platform"/>
            <consortium name="The Broad Institute Genome Sequencing Center for Infectious Disease"/>
            <person name="Wu L."/>
            <person name="Ma J."/>
        </authorList>
    </citation>
    <scope>NUCLEOTIDE SEQUENCE [LARGE SCALE GENOMIC DNA]</scope>
    <source>
        <strain evidence="3">JCM 3325</strain>
    </source>
</reference>
<evidence type="ECO:0000313" key="2">
    <source>
        <dbReference type="EMBL" id="GAA2407975.1"/>
    </source>
</evidence>
<name>A0ABP5VPT8_9ACTN</name>
<feature type="transmembrane region" description="Helical" evidence="1">
    <location>
        <begin position="21"/>
        <end position="44"/>
    </location>
</feature>
<protein>
    <recommendedName>
        <fullName evidence="4">Integral membrane protein</fullName>
    </recommendedName>
</protein>
<dbReference type="EMBL" id="BAAARW010000005">
    <property type="protein sequence ID" value="GAA2407975.1"/>
    <property type="molecule type" value="Genomic_DNA"/>
</dbReference>
<proteinExistence type="predicted"/>
<feature type="transmembrane region" description="Helical" evidence="1">
    <location>
        <begin position="152"/>
        <end position="176"/>
    </location>
</feature>
<sequence>MGPPPHQPQARPAPPPIRPGAGWYSLPLTLILLPLLLFVVVFALNWRDSEAADGPSAAGDARAGVNVELTSGHTYFLYVRTGAASPTSCALAAGGDPVPVPLTREHGWSASDRAGYRYASTFEAPLSGRFRLVCAGVDGQVLMQPDDTSYGYLGLAFLAVVVAGGTGAVMFIVIAVMRSSSAKRRRAALSAPPAGPYGTPY</sequence>
<organism evidence="2 3">
    <name type="scientific">Actinomadura vinacea</name>
    <dbReference type="NCBI Taxonomy" id="115336"/>
    <lineage>
        <taxon>Bacteria</taxon>
        <taxon>Bacillati</taxon>
        <taxon>Actinomycetota</taxon>
        <taxon>Actinomycetes</taxon>
        <taxon>Streptosporangiales</taxon>
        <taxon>Thermomonosporaceae</taxon>
        <taxon>Actinomadura</taxon>
    </lineage>
</organism>
<evidence type="ECO:0000256" key="1">
    <source>
        <dbReference type="SAM" id="Phobius"/>
    </source>
</evidence>
<evidence type="ECO:0000313" key="3">
    <source>
        <dbReference type="Proteomes" id="UP001501231"/>
    </source>
</evidence>
<keyword evidence="1" id="KW-1133">Transmembrane helix</keyword>
<keyword evidence="1" id="KW-0472">Membrane</keyword>
<keyword evidence="3" id="KW-1185">Reference proteome</keyword>
<comment type="caution">
    <text evidence="2">The sequence shown here is derived from an EMBL/GenBank/DDBJ whole genome shotgun (WGS) entry which is preliminary data.</text>
</comment>
<gene>
    <name evidence="2" type="ORF">GCM10010191_15560</name>
</gene>
<accession>A0ABP5VPT8</accession>
<evidence type="ECO:0008006" key="4">
    <source>
        <dbReference type="Google" id="ProtNLM"/>
    </source>
</evidence>
<dbReference type="Proteomes" id="UP001501231">
    <property type="component" value="Unassembled WGS sequence"/>
</dbReference>